<dbReference type="RefSeq" id="WP_167515219.1">
    <property type="nucleotide sequence ID" value="NZ_BHZC01000001.1"/>
</dbReference>
<dbReference type="SUPFAM" id="SSF69318">
    <property type="entry name" value="Integrin alpha N-terminal domain"/>
    <property type="match status" value="1"/>
</dbReference>
<evidence type="ECO:0000313" key="4">
    <source>
        <dbReference type="Proteomes" id="UP000287830"/>
    </source>
</evidence>
<organism evidence="3 4">
    <name type="scientific">Streptomyces chrestomyceticus JCM 4735</name>
    <dbReference type="NCBI Taxonomy" id="1306181"/>
    <lineage>
        <taxon>Bacteria</taxon>
        <taxon>Bacillati</taxon>
        <taxon>Actinomycetota</taxon>
        <taxon>Actinomycetes</taxon>
        <taxon>Kitasatosporales</taxon>
        <taxon>Streptomycetaceae</taxon>
        <taxon>Streptomyces</taxon>
    </lineage>
</organism>
<feature type="signal peptide" evidence="2">
    <location>
        <begin position="1"/>
        <end position="30"/>
    </location>
</feature>
<dbReference type="Gene3D" id="2.115.10.10">
    <property type="entry name" value="Tachylectin 2"/>
    <property type="match status" value="1"/>
</dbReference>
<dbReference type="PROSITE" id="PS51318">
    <property type="entry name" value="TAT"/>
    <property type="match status" value="1"/>
</dbReference>
<sequence length="200" mass="21169">MFRTQRARRRTRLALAAAATAVATFLPVAAATAAPAGAPVTAPAARAGELPASERPALYPRDQSGVLWQYEGTGYSARPFKTPVEVGPGWTYRQVTSLAGTTADGKGDLAAVDRDGTLYFYQGTGNPSFPFARRVKVGGGWDRYVGIAGATDANHDGKNDLVARDREGVLWFYAGTGDPNAPFAPPVRVGGGWNAYTMLF</sequence>
<evidence type="ECO:0000313" key="3">
    <source>
        <dbReference type="EMBL" id="GCD39472.1"/>
    </source>
</evidence>
<dbReference type="InterPro" id="IPR013517">
    <property type="entry name" value="FG-GAP"/>
</dbReference>
<dbReference type="Proteomes" id="UP000287830">
    <property type="component" value="Unassembled WGS sequence"/>
</dbReference>
<proteinExistence type="predicted"/>
<feature type="chain" id="PRO_5031052794" description="Secreted protein" evidence="2">
    <location>
        <begin position="31"/>
        <end position="200"/>
    </location>
</feature>
<dbReference type="InterPro" id="IPR006311">
    <property type="entry name" value="TAT_signal"/>
</dbReference>
<reference evidence="3 4" key="1">
    <citation type="submission" date="2018-11" db="EMBL/GenBank/DDBJ databases">
        <title>Whole genome sequence of Streptomyces chrestomyceticus NBRC 13444(T).</title>
        <authorList>
            <person name="Komaki H."/>
            <person name="Tamura T."/>
        </authorList>
    </citation>
    <scope>NUCLEOTIDE SEQUENCE [LARGE SCALE GENOMIC DNA]</scope>
    <source>
        <strain evidence="3 4">NBRC 13444</strain>
    </source>
</reference>
<gene>
    <name evidence="3" type="ORF">OEIGOIKO_07305</name>
</gene>
<accession>A0A7U9Q0E4</accession>
<dbReference type="Pfam" id="PF13517">
    <property type="entry name" value="FG-GAP_3"/>
    <property type="match status" value="1"/>
</dbReference>
<comment type="caution">
    <text evidence="3">The sequence shown here is derived from an EMBL/GenBank/DDBJ whole genome shotgun (WGS) entry which is preliminary data.</text>
</comment>
<evidence type="ECO:0000256" key="1">
    <source>
        <dbReference type="ARBA" id="ARBA00022729"/>
    </source>
</evidence>
<evidence type="ECO:0000256" key="2">
    <source>
        <dbReference type="SAM" id="SignalP"/>
    </source>
</evidence>
<dbReference type="InterPro" id="IPR028994">
    <property type="entry name" value="Integrin_alpha_N"/>
</dbReference>
<evidence type="ECO:0008006" key="5">
    <source>
        <dbReference type="Google" id="ProtNLM"/>
    </source>
</evidence>
<dbReference type="GeneID" id="95625998"/>
<dbReference type="EMBL" id="BHZC01000001">
    <property type="protein sequence ID" value="GCD39472.1"/>
    <property type="molecule type" value="Genomic_DNA"/>
</dbReference>
<protein>
    <recommendedName>
        <fullName evidence="5">Secreted protein</fullName>
    </recommendedName>
</protein>
<dbReference type="AlphaFoldDB" id="A0A7U9Q0E4"/>
<name>A0A7U9Q0E4_9ACTN</name>
<keyword evidence="1 2" id="KW-0732">Signal</keyword>